<gene>
    <name evidence="1" type="ORF">PGIGA_G00105300</name>
</gene>
<evidence type="ECO:0000313" key="2">
    <source>
        <dbReference type="Proteomes" id="UP000829447"/>
    </source>
</evidence>
<accession>A0ACC5W801</accession>
<proteinExistence type="predicted"/>
<dbReference type="Proteomes" id="UP000829447">
    <property type="component" value="Linkage Group LG2"/>
</dbReference>
<organism evidence="1 2">
    <name type="scientific">Pangasianodon gigas</name>
    <name type="common">Mekong giant catfish</name>
    <name type="synonym">Pangasius gigas</name>
    <dbReference type="NCBI Taxonomy" id="30993"/>
    <lineage>
        <taxon>Eukaryota</taxon>
        <taxon>Metazoa</taxon>
        <taxon>Chordata</taxon>
        <taxon>Craniata</taxon>
        <taxon>Vertebrata</taxon>
        <taxon>Euteleostomi</taxon>
        <taxon>Actinopterygii</taxon>
        <taxon>Neopterygii</taxon>
        <taxon>Teleostei</taxon>
        <taxon>Ostariophysi</taxon>
        <taxon>Siluriformes</taxon>
        <taxon>Pangasiidae</taxon>
        <taxon>Pangasianodon</taxon>
    </lineage>
</organism>
<sequence length="178" mass="19635">MRLISCTFYLNEEALELATSRSSATDHPKQGARPTKSPEDSHACNVLYINSVDMESLTGPQAVAKAISKTVAANPTPAATVVHFKVSLEGITLTDNQRKIFFRHYFPIKTVTYCSIDPEERMWKKEDGGSAKMFGFVARKHGSTTDNVSHLFAELEPNQPATAIVNFVSKAMLNSQKI</sequence>
<comment type="caution">
    <text evidence="1">The sequence shown here is derived from an EMBL/GenBank/DDBJ whole genome shotgun (WGS) entry which is preliminary data.</text>
</comment>
<keyword evidence="2" id="KW-1185">Reference proteome</keyword>
<protein>
    <submittedName>
        <fullName evidence="1">Uncharacterized protein</fullName>
    </submittedName>
</protein>
<name>A0ACC5W801_PANGG</name>
<reference evidence="1 2" key="1">
    <citation type="journal article" date="2022" name="bioRxiv">
        <title>An ancient truncated duplication of the anti-Mullerian hormone receptor type 2 gene is a potential conserved master sex determinant in the Pangasiidae catfish family.</title>
        <authorList>
            <person name="Wen M."/>
            <person name="Pan Q."/>
            <person name="Jouanno E."/>
            <person name="Montfort J."/>
            <person name="Zahm M."/>
            <person name="Cabau C."/>
            <person name="Klopp C."/>
            <person name="Iampietro C."/>
            <person name="Roques C."/>
            <person name="Bouchez O."/>
            <person name="Castinel A."/>
            <person name="Donnadieu C."/>
            <person name="Parrinello H."/>
            <person name="Poncet C."/>
            <person name="Belmonte E."/>
            <person name="Gautier V."/>
            <person name="Avarre J.-C."/>
            <person name="Dugue R."/>
            <person name="Gustiano R."/>
            <person name="Ha T.T.T."/>
            <person name="Campet M."/>
            <person name="Sriphairoj K."/>
            <person name="Ribolli J."/>
            <person name="de Almeida F.L."/>
            <person name="Desvignes T."/>
            <person name="Postlethwait J.H."/>
            <person name="Bucao C.F."/>
            <person name="Robinson-Rechavi M."/>
            <person name="Bobe J."/>
            <person name="Herpin A."/>
            <person name="Guiguen Y."/>
        </authorList>
    </citation>
    <scope>NUCLEOTIDE SEQUENCE [LARGE SCALE GENOMIC DNA]</scope>
    <source>
        <strain evidence="1">YG-Dec2019</strain>
    </source>
</reference>
<evidence type="ECO:0000313" key="1">
    <source>
        <dbReference type="EMBL" id="MCI4375101.1"/>
    </source>
</evidence>
<dbReference type="EMBL" id="CM040455">
    <property type="protein sequence ID" value="MCI4375101.1"/>
    <property type="molecule type" value="Genomic_DNA"/>
</dbReference>